<dbReference type="InterPro" id="IPR045339">
    <property type="entry name" value="DUF6534"/>
</dbReference>
<evidence type="ECO:0000313" key="5">
    <source>
        <dbReference type="Proteomes" id="UP001164286"/>
    </source>
</evidence>
<feature type="transmembrane region" description="Helical" evidence="2">
    <location>
        <begin position="82"/>
        <end position="101"/>
    </location>
</feature>
<comment type="caution">
    <text evidence="4">The sequence shown here is derived from an EMBL/GenBank/DDBJ whole genome shotgun (WGS) entry which is preliminary data.</text>
</comment>
<organism evidence="4 5">
    <name type="scientific">Dioszegia hungarica</name>
    <dbReference type="NCBI Taxonomy" id="4972"/>
    <lineage>
        <taxon>Eukaryota</taxon>
        <taxon>Fungi</taxon>
        <taxon>Dikarya</taxon>
        <taxon>Basidiomycota</taxon>
        <taxon>Agaricomycotina</taxon>
        <taxon>Tremellomycetes</taxon>
        <taxon>Tremellales</taxon>
        <taxon>Bulleribasidiaceae</taxon>
        <taxon>Dioszegia</taxon>
    </lineage>
</organism>
<keyword evidence="2" id="KW-1133">Transmembrane helix</keyword>
<feature type="transmembrane region" description="Helical" evidence="2">
    <location>
        <begin position="41"/>
        <end position="62"/>
    </location>
</feature>
<feature type="transmembrane region" description="Helical" evidence="2">
    <location>
        <begin position="6"/>
        <end position="29"/>
    </location>
</feature>
<dbReference type="EMBL" id="JAKWFO010000011">
    <property type="protein sequence ID" value="KAI9633335.1"/>
    <property type="molecule type" value="Genomic_DNA"/>
</dbReference>
<proteinExistence type="predicted"/>
<sequence>MGDRLIGFFASAVIDSMLLGIVIVQIISYCTRYARTDKKHIVGLVLLAVASTIIATIFSLMWVNHLFVWNFGDYIPFTEIIWVVRDFAIGMATIAIVQGFYVDRACRLYRHWWPATVLGPFAAATLSLGIAALWNLADRYDRMTPDVYADPSIAVLMYTWLGFVFSTDLLITAIVAYGLRRVKTGWRHTDSRLHRLIIRLFETQTPAVISSAATLTAWRSRYDIALIFISIQSKIYTIGLLTTLNFRADITSDTSAGTYSSRHVPTSSHAMGILSRGQVGMEDKRQGSVDEEQSEFASTTGLHGQGH</sequence>
<keyword evidence="2" id="KW-0472">Membrane</keyword>
<feature type="compositionally biased region" description="Polar residues" evidence="1">
    <location>
        <begin position="295"/>
        <end position="307"/>
    </location>
</feature>
<evidence type="ECO:0000313" key="4">
    <source>
        <dbReference type="EMBL" id="KAI9633335.1"/>
    </source>
</evidence>
<feature type="domain" description="DUF6534" evidence="3">
    <location>
        <begin position="166"/>
        <end position="248"/>
    </location>
</feature>
<dbReference type="PANTHER" id="PTHR40465:SF1">
    <property type="entry name" value="DUF6534 DOMAIN-CONTAINING PROTEIN"/>
    <property type="match status" value="1"/>
</dbReference>
<protein>
    <recommendedName>
        <fullName evidence="3">DUF6534 domain-containing protein</fullName>
    </recommendedName>
</protein>
<dbReference type="Proteomes" id="UP001164286">
    <property type="component" value="Unassembled WGS sequence"/>
</dbReference>
<evidence type="ECO:0000259" key="3">
    <source>
        <dbReference type="Pfam" id="PF20152"/>
    </source>
</evidence>
<keyword evidence="5" id="KW-1185">Reference proteome</keyword>
<feature type="region of interest" description="Disordered" evidence="1">
    <location>
        <begin position="281"/>
        <end position="307"/>
    </location>
</feature>
<dbReference type="GeneID" id="77726945"/>
<evidence type="ECO:0000256" key="1">
    <source>
        <dbReference type="SAM" id="MobiDB-lite"/>
    </source>
</evidence>
<name>A0AA38H407_9TREE</name>
<dbReference type="AlphaFoldDB" id="A0AA38H407"/>
<accession>A0AA38H407</accession>
<dbReference type="PANTHER" id="PTHR40465">
    <property type="entry name" value="CHROMOSOME 1, WHOLE GENOME SHOTGUN SEQUENCE"/>
    <property type="match status" value="1"/>
</dbReference>
<feature type="transmembrane region" description="Helical" evidence="2">
    <location>
        <begin position="157"/>
        <end position="179"/>
    </location>
</feature>
<dbReference type="RefSeq" id="XP_052943112.1">
    <property type="nucleotide sequence ID" value="XM_053087740.1"/>
</dbReference>
<dbReference type="Pfam" id="PF20152">
    <property type="entry name" value="DUF6534"/>
    <property type="match status" value="1"/>
</dbReference>
<evidence type="ECO:0000256" key="2">
    <source>
        <dbReference type="SAM" id="Phobius"/>
    </source>
</evidence>
<gene>
    <name evidence="4" type="ORF">MKK02DRAFT_29186</name>
</gene>
<reference evidence="4" key="1">
    <citation type="journal article" date="2022" name="G3 (Bethesda)">
        <title>High quality genome of the basidiomycete yeast Dioszegia hungarica PDD-24b-2 isolated from cloud water.</title>
        <authorList>
            <person name="Jarrige D."/>
            <person name="Haridas S."/>
            <person name="Bleykasten-Grosshans C."/>
            <person name="Joly M."/>
            <person name="Nadalig T."/>
            <person name="Sancelme M."/>
            <person name="Vuilleumier S."/>
            <person name="Grigoriev I.V."/>
            <person name="Amato P."/>
            <person name="Bringel F."/>
        </authorList>
    </citation>
    <scope>NUCLEOTIDE SEQUENCE</scope>
    <source>
        <strain evidence="4">PDD-24b-2</strain>
    </source>
</reference>
<feature type="transmembrane region" description="Helical" evidence="2">
    <location>
        <begin position="113"/>
        <end position="137"/>
    </location>
</feature>
<keyword evidence="2" id="KW-0812">Transmembrane</keyword>